<dbReference type="Proteomes" id="UP000236546">
    <property type="component" value="Unassembled WGS sequence"/>
</dbReference>
<dbReference type="CDD" id="cd00130">
    <property type="entry name" value="PAS"/>
    <property type="match status" value="1"/>
</dbReference>
<accession>A0A2K0T5N9</accession>
<dbReference type="PANTHER" id="PTHR47429:SF7">
    <property type="entry name" value="GATA-FACTOR"/>
    <property type="match status" value="1"/>
</dbReference>
<evidence type="ECO:0000259" key="4">
    <source>
        <dbReference type="PROSITE" id="PS50112"/>
    </source>
</evidence>
<dbReference type="PANTHER" id="PTHR47429">
    <property type="entry name" value="PROTEIN TWIN LOV 1"/>
    <property type="match status" value="1"/>
</dbReference>
<dbReference type="Gene3D" id="3.30.450.20">
    <property type="entry name" value="PAS domain"/>
    <property type="match status" value="1"/>
</dbReference>
<keyword evidence="3" id="KW-0157">Chromophore</keyword>
<protein>
    <recommendedName>
        <fullName evidence="4">PAS domain-containing protein</fullName>
    </recommendedName>
</protein>
<evidence type="ECO:0000313" key="5">
    <source>
        <dbReference type="EMBL" id="PNP40836.1"/>
    </source>
</evidence>
<evidence type="ECO:0000256" key="2">
    <source>
        <dbReference type="ARBA" id="ARBA00022643"/>
    </source>
</evidence>
<feature type="domain" description="PAS" evidence="4">
    <location>
        <begin position="100"/>
        <end position="122"/>
    </location>
</feature>
<dbReference type="OrthoDB" id="447251at2759"/>
<comment type="caution">
    <text evidence="5">The sequence shown here is derived from an EMBL/GenBank/DDBJ whole genome shotgun (WGS) entry which is preliminary data.</text>
</comment>
<gene>
    <name evidence="5" type="ORF">TGAMA5MH_07276</name>
</gene>
<dbReference type="EMBL" id="MTYH01000060">
    <property type="protein sequence ID" value="PNP40836.1"/>
    <property type="molecule type" value="Genomic_DNA"/>
</dbReference>
<reference evidence="5 6" key="1">
    <citation type="submission" date="2017-02" db="EMBL/GenBank/DDBJ databases">
        <title>Genomes of Trichoderma spp. with biocontrol activity.</title>
        <authorList>
            <person name="Gardiner D."/>
            <person name="Kazan K."/>
            <person name="Vos C."/>
            <person name="Harvey P."/>
        </authorList>
    </citation>
    <scope>NUCLEOTIDE SEQUENCE [LARGE SCALE GENOMIC DNA]</scope>
    <source>
        <strain evidence="5 6">A5MH</strain>
    </source>
</reference>
<evidence type="ECO:0000256" key="3">
    <source>
        <dbReference type="ARBA" id="ARBA00022991"/>
    </source>
</evidence>
<keyword evidence="2" id="KW-0288">FMN</keyword>
<evidence type="ECO:0000256" key="1">
    <source>
        <dbReference type="ARBA" id="ARBA00022630"/>
    </source>
</evidence>
<dbReference type="InterPro" id="IPR000014">
    <property type="entry name" value="PAS"/>
</dbReference>
<dbReference type="Pfam" id="PF13426">
    <property type="entry name" value="PAS_9"/>
    <property type="match status" value="1"/>
</dbReference>
<organism evidence="5 6">
    <name type="scientific">Trichoderma gamsii</name>
    <dbReference type="NCBI Taxonomy" id="398673"/>
    <lineage>
        <taxon>Eukaryota</taxon>
        <taxon>Fungi</taxon>
        <taxon>Dikarya</taxon>
        <taxon>Ascomycota</taxon>
        <taxon>Pezizomycotina</taxon>
        <taxon>Sordariomycetes</taxon>
        <taxon>Hypocreomycetidae</taxon>
        <taxon>Hypocreales</taxon>
        <taxon>Hypocreaceae</taxon>
        <taxon>Trichoderma</taxon>
    </lineage>
</organism>
<keyword evidence="1" id="KW-0285">Flavoprotein</keyword>
<dbReference type="PROSITE" id="PS50112">
    <property type="entry name" value="PAS"/>
    <property type="match status" value="1"/>
</dbReference>
<evidence type="ECO:0000313" key="6">
    <source>
        <dbReference type="Proteomes" id="UP000236546"/>
    </source>
</evidence>
<sequence>MVPSGSSEMPLQLNPWENHALDYQFPSQPASHVGASNSSPAWVQLQDSVIYPGIYSASGLDVMGILLRLVSRPNPCIELGPLDCSVSLTLCDLSLPNLPIIYASPGFYELTGYSASETLGRNCRFLQYPPYANETTGLRVSSESAEPITKMRWAIQANQEVRVEIANYKRNGKRFTNIVTVIPLLPDADGHHYAVGLQAEL</sequence>
<dbReference type="AlphaFoldDB" id="A0A2K0T5N9"/>
<dbReference type="SUPFAM" id="SSF55785">
    <property type="entry name" value="PYP-like sensor domain (PAS domain)"/>
    <property type="match status" value="1"/>
</dbReference>
<dbReference type="InterPro" id="IPR035965">
    <property type="entry name" value="PAS-like_dom_sf"/>
</dbReference>
<name>A0A2K0T5N9_9HYPO</name>
<dbReference type="GO" id="GO:0005634">
    <property type="term" value="C:nucleus"/>
    <property type="evidence" value="ECO:0007669"/>
    <property type="project" value="TreeGrafter"/>
</dbReference>
<proteinExistence type="predicted"/>